<feature type="domain" description="CBM2" evidence="3">
    <location>
        <begin position="168"/>
        <end position="295"/>
    </location>
</feature>
<dbReference type="InterPro" id="IPR001919">
    <property type="entry name" value="CBD2"/>
</dbReference>
<gene>
    <name evidence="4" type="ORF">H8704_09715</name>
</gene>
<proteinExistence type="predicted"/>
<dbReference type="Gene3D" id="2.60.40.290">
    <property type="match status" value="2"/>
</dbReference>
<feature type="signal peptide" evidence="2">
    <location>
        <begin position="1"/>
        <end position="29"/>
    </location>
</feature>
<dbReference type="InterPro" id="IPR008965">
    <property type="entry name" value="CBM2/CBM3_carb-bd_dom_sf"/>
</dbReference>
<protein>
    <submittedName>
        <fullName evidence="4">Cellulose binding domain-containing protein</fullName>
    </submittedName>
</protein>
<dbReference type="SMART" id="SM00637">
    <property type="entry name" value="CBD_II"/>
    <property type="match status" value="2"/>
</dbReference>
<keyword evidence="2" id="KW-0732">Signal</keyword>
<evidence type="ECO:0000313" key="5">
    <source>
        <dbReference type="Proteomes" id="UP000606193"/>
    </source>
</evidence>
<dbReference type="Pfam" id="PF00553">
    <property type="entry name" value="CBM_2"/>
    <property type="match status" value="2"/>
</dbReference>
<dbReference type="RefSeq" id="WP_249298146.1">
    <property type="nucleotide sequence ID" value="NZ_JACRSX010000013.1"/>
</dbReference>
<dbReference type="Proteomes" id="UP000606193">
    <property type="component" value="Unassembled WGS sequence"/>
</dbReference>
<accession>A0ABR7N3G7</accession>
<comment type="caution">
    <text evidence="4">The sequence shown here is derived from an EMBL/GenBank/DDBJ whole genome shotgun (WGS) entry which is preliminary data.</text>
</comment>
<dbReference type="EMBL" id="JACRSX010000013">
    <property type="protein sequence ID" value="MBC8562895.1"/>
    <property type="molecule type" value="Genomic_DNA"/>
</dbReference>
<organism evidence="4 5">
    <name type="scientific">Jutongia huaianensis</name>
    <dbReference type="NCBI Taxonomy" id="2763668"/>
    <lineage>
        <taxon>Bacteria</taxon>
        <taxon>Bacillati</taxon>
        <taxon>Bacillota</taxon>
        <taxon>Clostridia</taxon>
        <taxon>Lachnospirales</taxon>
        <taxon>Lachnospiraceae</taxon>
        <taxon>Jutongia</taxon>
    </lineage>
</organism>
<evidence type="ECO:0000256" key="2">
    <source>
        <dbReference type="SAM" id="SignalP"/>
    </source>
</evidence>
<reference evidence="4 5" key="1">
    <citation type="submission" date="2020-08" db="EMBL/GenBank/DDBJ databases">
        <title>Genome public.</title>
        <authorList>
            <person name="Liu C."/>
            <person name="Sun Q."/>
        </authorList>
    </citation>
    <scope>NUCLEOTIDE SEQUENCE [LARGE SCALE GENOMIC DNA]</scope>
    <source>
        <strain evidence="4 5">NSJ-37</strain>
    </source>
</reference>
<feature type="region of interest" description="Disordered" evidence="1">
    <location>
        <begin position="390"/>
        <end position="423"/>
    </location>
</feature>
<feature type="chain" id="PRO_5047130426" evidence="2">
    <location>
        <begin position="30"/>
        <end position="574"/>
    </location>
</feature>
<name>A0ABR7N3G7_9FIRM</name>
<keyword evidence="5" id="KW-1185">Reference proteome</keyword>
<evidence type="ECO:0000313" key="4">
    <source>
        <dbReference type="EMBL" id="MBC8562895.1"/>
    </source>
</evidence>
<feature type="compositionally biased region" description="Basic and acidic residues" evidence="1">
    <location>
        <begin position="391"/>
        <end position="408"/>
    </location>
</feature>
<dbReference type="InterPro" id="IPR012291">
    <property type="entry name" value="CBM2_carb-bd_dom_sf"/>
</dbReference>
<evidence type="ECO:0000259" key="3">
    <source>
        <dbReference type="PROSITE" id="PS51173"/>
    </source>
</evidence>
<dbReference type="PROSITE" id="PS51173">
    <property type="entry name" value="CBM2"/>
    <property type="match status" value="1"/>
</dbReference>
<dbReference type="SUPFAM" id="SSF49384">
    <property type="entry name" value="Carbohydrate-binding domain"/>
    <property type="match status" value="2"/>
</dbReference>
<evidence type="ECO:0000256" key="1">
    <source>
        <dbReference type="SAM" id="MobiDB-lite"/>
    </source>
</evidence>
<sequence>MKKRKRIMKQVICLIVAIAMLITMTPDCLMNIHQVKAAQKEEKENITEKSYTSNGCSVKYETKSGWGNQVQIDISITNDGEESMKLSELRFVYQARIINIWNASIASEKEVSGAWQYVLTPESYNKLLNAGESINIGFIAEGVDLPQAPDKIEIEGEREDPKGAVGDTADFGGYCRITTEVSNQWDGGIIGKIILENTGKEILKGWKLHFVWDGQIDNIWNAVCQKDKSGYSINPMNYNSEIAVGGKVEIGFQASGKEKDLEQFGKEGFISKKKMVFSSKEPEVSELPVTSSAPIASGLPMISSAPVSSGNIEIPTADPVKTNYPLETLIVDPAETGHPVTSPVDPVFTDNPETIIPECTATDFRTTTPPEETSTVYPVTAMPAETNIEESTEKPMDTDRPEETKMPSDTEGPFVTKEPEEESRGDYHINSDIVLEEDLICDNLYIHGNLYTNGKKVIVKKNIIQEGSGGFYIQHSDVSVKEDYVFAGGKLNIEESCNLSIGKNFEIFQGIKIYQHFDNKTDLFTLQVDGDLLYAEEKKISGKMGKRNQSLEFFRRRMAKSKTRSRNKKEAKVS</sequence>